<keyword evidence="1" id="KW-1133">Transmembrane helix</keyword>
<dbReference type="AlphaFoldDB" id="A0A1X0RZA3"/>
<feature type="non-terminal residue" evidence="2">
    <location>
        <position position="1"/>
    </location>
</feature>
<gene>
    <name evidence="2" type="ORF">BCV71DRAFT_181693</name>
</gene>
<feature type="transmembrane region" description="Helical" evidence="1">
    <location>
        <begin position="42"/>
        <end position="62"/>
    </location>
</feature>
<accession>A0A1X0RZA3</accession>
<dbReference type="EMBL" id="KV921358">
    <property type="protein sequence ID" value="ORE17337.1"/>
    <property type="molecule type" value="Genomic_DNA"/>
</dbReference>
<name>A0A1X0RZA3_RHIZD</name>
<protein>
    <submittedName>
        <fullName evidence="2">Uncharacterized protein</fullName>
    </submittedName>
</protein>
<reference evidence="2 3" key="1">
    <citation type="journal article" date="2016" name="Proc. Natl. Acad. Sci. U.S.A.">
        <title>Lipid metabolic changes in an early divergent fungus govern the establishment of a mutualistic symbiosis with endobacteria.</title>
        <authorList>
            <person name="Lastovetsky O.A."/>
            <person name="Gaspar M.L."/>
            <person name="Mondo S.J."/>
            <person name="LaButti K.M."/>
            <person name="Sandor L."/>
            <person name="Grigoriev I.V."/>
            <person name="Henry S.A."/>
            <person name="Pawlowska T.E."/>
        </authorList>
    </citation>
    <scope>NUCLEOTIDE SEQUENCE [LARGE SCALE GENOMIC DNA]</scope>
    <source>
        <strain evidence="2 3">ATCC 11559</strain>
    </source>
</reference>
<sequence>DYLVGEFVKAASSIKFYEDKLKAALITKKHLNNLLAGSSNKVVLPFFLIMGFELCLLTLGLIKPNLYLIKKVTFYEFPITKNAINDGDAQDLIKCLGKMRVRK</sequence>
<evidence type="ECO:0000256" key="1">
    <source>
        <dbReference type="SAM" id="Phobius"/>
    </source>
</evidence>
<keyword evidence="1" id="KW-0472">Membrane</keyword>
<organism evidence="2 3">
    <name type="scientific">Rhizopus microsporus</name>
    <dbReference type="NCBI Taxonomy" id="58291"/>
    <lineage>
        <taxon>Eukaryota</taxon>
        <taxon>Fungi</taxon>
        <taxon>Fungi incertae sedis</taxon>
        <taxon>Mucoromycota</taxon>
        <taxon>Mucoromycotina</taxon>
        <taxon>Mucoromycetes</taxon>
        <taxon>Mucorales</taxon>
        <taxon>Mucorineae</taxon>
        <taxon>Rhizopodaceae</taxon>
        <taxon>Rhizopus</taxon>
    </lineage>
</organism>
<keyword evidence="1" id="KW-0812">Transmembrane</keyword>
<evidence type="ECO:0000313" key="3">
    <source>
        <dbReference type="Proteomes" id="UP000242381"/>
    </source>
</evidence>
<proteinExistence type="predicted"/>
<dbReference type="Proteomes" id="UP000242381">
    <property type="component" value="Unassembled WGS sequence"/>
</dbReference>
<evidence type="ECO:0000313" key="2">
    <source>
        <dbReference type="EMBL" id="ORE17337.1"/>
    </source>
</evidence>